<accession>A0A6A3CN82</accession>
<keyword evidence="5" id="KW-1185">Reference proteome</keyword>
<dbReference type="PANTHER" id="PTHR22100:SF13">
    <property type="entry name" value="WINGS APART-LIKE PROTEIN HOMOLOG"/>
    <property type="match status" value="1"/>
</dbReference>
<sequence>MIVRTYGRRSRGFTRTFSDSLDDNVSDSLPLSHESVPSQDIYDFPLTATQESSSLWPSSQEFDDNGLKNRTKTSVKTTATRRNFEFDDSRDDVVRRSKKQKQSQSKKEVEYSSMPWISSTSSLMEAQEIGEMMEHVDEVNFALDGLKKGQPVRIRRASLLSLLSICATLPQRRLLRTHGMAKTIIDAILGLSFDDIPSNLAAVALFYVLTYDSQDDHLLESPCCIQFLIKTLKPITPTAKENKTEKVGFKLLTLLKDADISRDTTQVLDSSSAVIVSKVEEILVSCKEMKPKCSDCTGLRRPELSPKWIALLTLEKACLSKISLEDATGTVRKTGGNFKEKLRELGGLDAVFEVAMECHSFMEGWVEQSISSPLTEDKKDLESLVLLCKCLKIMENAAFLSSDNQSHLLEMKGKLKSRGSQLSFTKLVISVIKILSVLYCKSSCGSSSTENACGNSKAMGDVGEFAPTEDCKVDRHDVIDISSSDKSSSIEWLSEKSFSTSQNDPGPSTQWLGHYEPSFQTESASMNDSRLLKMRTRSSLASTRNGKLGSPFDELPVTSNGSKDEKWQPLEDIQDPFSFDEEEFVPSKWDLLSGRKKTSQAKKRQKRGPKNREIHVEHQCRFTMSQKEPPSVDNFHRKSINEEYNHSNVTSSPHMLKKKLQPSF</sequence>
<feature type="region of interest" description="Disordered" evidence="2">
    <location>
        <begin position="591"/>
        <end position="664"/>
    </location>
</feature>
<comment type="similarity">
    <text evidence="1">Belongs to the WAPL family.</text>
</comment>
<feature type="compositionally biased region" description="Basic residues" evidence="2">
    <location>
        <begin position="655"/>
        <end position="664"/>
    </location>
</feature>
<evidence type="ECO:0000259" key="3">
    <source>
        <dbReference type="Pfam" id="PF07814"/>
    </source>
</evidence>
<dbReference type="AlphaFoldDB" id="A0A6A3CN82"/>
<dbReference type="InterPro" id="IPR039874">
    <property type="entry name" value="WAPL"/>
</dbReference>
<gene>
    <name evidence="4" type="ORF">F3Y22_tig00004072pilonHSYRG00182</name>
</gene>
<dbReference type="InterPro" id="IPR022771">
    <property type="entry name" value="WAPL_C"/>
</dbReference>
<dbReference type="Proteomes" id="UP000436088">
    <property type="component" value="Unassembled WGS sequence"/>
</dbReference>
<feature type="domain" description="Wings apart-like protein C-terminal" evidence="3">
    <location>
        <begin position="121"/>
        <end position="443"/>
    </location>
</feature>
<reference evidence="4" key="1">
    <citation type="submission" date="2019-09" db="EMBL/GenBank/DDBJ databases">
        <title>Draft genome information of white flower Hibiscus syriacus.</title>
        <authorList>
            <person name="Kim Y.-M."/>
        </authorList>
    </citation>
    <scope>NUCLEOTIDE SEQUENCE [LARGE SCALE GENOMIC DNA]</scope>
    <source>
        <strain evidence="4">YM2019G1</strain>
    </source>
</reference>
<dbReference type="PANTHER" id="PTHR22100">
    <property type="entry name" value="WINGS APART-LIKE PROTEIN HOMOLOG"/>
    <property type="match status" value="1"/>
</dbReference>
<evidence type="ECO:0000256" key="1">
    <source>
        <dbReference type="ARBA" id="ARBA00006854"/>
    </source>
</evidence>
<name>A0A6A3CN82_HIBSY</name>
<dbReference type="Gene3D" id="1.25.10.10">
    <property type="entry name" value="Leucine-rich Repeat Variant"/>
    <property type="match status" value="1"/>
</dbReference>
<dbReference type="EMBL" id="VEPZ02000247">
    <property type="protein sequence ID" value="KAE8728791.1"/>
    <property type="molecule type" value="Genomic_DNA"/>
</dbReference>
<dbReference type="Pfam" id="PF07814">
    <property type="entry name" value="WAPL"/>
    <property type="match status" value="1"/>
</dbReference>
<feature type="region of interest" description="Disordered" evidence="2">
    <location>
        <begin position="52"/>
        <end position="76"/>
    </location>
</feature>
<feature type="compositionally biased region" description="Basic and acidic residues" evidence="2">
    <location>
        <begin position="634"/>
        <end position="645"/>
    </location>
</feature>
<feature type="compositionally biased region" description="Basic residues" evidence="2">
    <location>
        <begin position="594"/>
        <end position="609"/>
    </location>
</feature>
<dbReference type="InterPro" id="IPR011989">
    <property type="entry name" value="ARM-like"/>
</dbReference>
<feature type="region of interest" description="Disordered" evidence="2">
    <location>
        <begin position="90"/>
        <end position="111"/>
    </location>
</feature>
<comment type="caution">
    <text evidence="4">The sequence shown here is derived from an EMBL/GenBank/DDBJ whole genome shotgun (WGS) entry which is preliminary data.</text>
</comment>
<feature type="compositionally biased region" description="Basic and acidic residues" evidence="2">
    <location>
        <begin position="610"/>
        <end position="620"/>
    </location>
</feature>
<organism evidence="4 5">
    <name type="scientific">Hibiscus syriacus</name>
    <name type="common">Rose of Sharon</name>
    <dbReference type="NCBI Taxonomy" id="106335"/>
    <lineage>
        <taxon>Eukaryota</taxon>
        <taxon>Viridiplantae</taxon>
        <taxon>Streptophyta</taxon>
        <taxon>Embryophyta</taxon>
        <taxon>Tracheophyta</taxon>
        <taxon>Spermatophyta</taxon>
        <taxon>Magnoliopsida</taxon>
        <taxon>eudicotyledons</taxon>
        <taxon>Gunneridae</taxon>
        <taxon>Pentapetalae</taxon>
        <taxon>rosids</taxon>
        <taxon>malvids</taxon>
        <taxon>Malvales</taxon>
        <taxon>Malvaceae</taxon>
        <taxon>Malvoideae</taxon>
        <taxon>Hibiscus</taxon>
    </lineage>
</organism>
<protein>
    <submittedName>
        <fullName evidence="4">WAPL protein, putative isoform 3</fullName>
    </submittedName>
</protein>
<evidence type="ECO:0000313" key="5">
    <source>
        <dbReference type="Proteomes" id="UP000436088"/>
    </source>
</evidence>
<proteinExistence type="inferred from homology"/>
<feature type="region of interest" description="Disordered" evidence="2">
    <location>
        <begin position="537"/>
        <end position="566"/>
    </location>
</feature>
<evidence type="ECO:0000313" key="4">
    <source>
        <dbReference type="EMBL" id="KAE8728791.1"/>
    </source>
</evidence>
<evidence type="ECO:0000256" key="2">
    <source>
        <dbReference type="SAM" id="MobiDB-lite"/>
    </source>
</evidence>
<dbReference type="FunFam" id="1.25.10.10:FF:000519">
    <property type="entry name" value="WAPL (Wings apart-like protein regulation of heterochromatin) protein"/>
    <property type="match status" value="1"/>
</dbReference>